<protein>
    <submittedName>
        <fullName evidence="1">Uncharacterized protein</fullName>
    </submittedName>
</protein>
<keyword evidence="2" id="KW-1185">Reference proteome</keyword>
<gene>
    <name evidence="1" type="ORF">NE237_021790</name>
</gene>
<reference evidence="1" key="1">
    <citation type="journal article" date="2023" name="Plant J.">
        <title>The genome of the king protea, Protea cynaroides.</title>
        <authorList>
            <person name="Chang J."/>
            <person name="Duong T.A."/>
            <person name="Schoeman C."/>
            <person name="Ma X."/>
            <person name="Roodt D."/>
            <person name="Barker N."/>
            <person name="Li Z."/>
            <person name="Van de Peer Y."/>
            <person name="Mizrachi E."/>
        </authorList>
    </citation>
    <scope>NUCLEOTIDE SEQUENCE</scope>
    <source>
        <tissue evidence="1">Young leaves</tissue>
    </source>
</reference>
<sequence length="150" mass="16830">MSFVVPSTNITFPQWLLKLSNSSSITRHVGLQVLSFASFLSWSLWLARNELYFQSKASSPGKVVWCADQACVEFQAVWDAPSCQSIQLPFVHLSVRPPPTRNCIILHIDAVFNAATHQGGMVFLACNSQGVVHWQYLNQLFSYLSQLGRL</sequence>
<name>A0A9Q0K4P7_9MAGN</name>
<accession>A0A9Q0K4P7</accession>
<comment type="caution">
    <text evidence="1">The sequence shown here is derived from an EMBL/GenBank/DDBJ whole genome shotgun (WGS) entry which is preliminary data.</text>
</comment>
<evidence type="ECO:0000313" key="2">
    <source>
        <dbReference type="Proteomes" id="UP001141806"/>
    </source>
</evidence>
<evidence type="ECO:0000313" key="1">
    <source>
        <dbReference type="EMBL" id="KAJ4961880.1"/>
    </source>
</evidence>
<dbReference type="Proteomes" id="UP001141806">
    <property type="component" value="Unassembled WGS sequence"/>
</dbReference>
<dbReference type="AlphaFoldDB" id="A0A9Q0K4P7"/>
<dbReference type="EMBL" id="JAMYWD010000009">
    <property type="protein sequence ID" value="KAJ4961880.1"/>
    <property type="molecule type" value="Genomic_DNA"/>
</dbReference>
<proteinExistence type="predicted"/>
<organism evidence="1 2">
    <name type="scientific">Protea cynaroides</name>
    <dbReference type="NCBI Taxonomy" id="273540"/>
    <lineage>
        <taxon>Eukaryota</taxon>
        <taxon>Viridiplantae</taxon>
        <taxon>Streptophyta</taxon>
        <taxon>Embryophyta</taxon>
        <taxon>Tracheophyta</taxon>
        <taxon>Spermatophyta</taxon>
        <taxon>Magnoliopsida</taxon>
        <taxon>Proteales</taxon>
        <taxon>Proteaceae</taxon>
        <taxon>Protea</taxon>
    </lineage>
</organism>